<evidence type="ECO:0000256" key="3">
    <source>
        <dbReference type="ARBA" id="ARBA00023027"/>
    </source>
</evidence>
<sequence>MIASLRKVTFVGVGAIGMPMAQRIQRAGFPITVVDLSKARREQARALGMTAEAEPDSVATADSVIVMVATPDQLRTVAIGQGGLIDRMGAGSTLIVMSTVGPGPVCDVAAECARSDINMLDIPVTGGVARAETGELNLFASGSQDVIASQRELLASLGRVIECGEEVGTGQSFKAVNQLLCSVHIAAAAEGLALAERLGLDLGKVLPAIETGAAGSWMLSDRGPRMLKGLDVTVTSTIGIFVKDSTLVCDIADRIGFDAPMVRAAQSRYLAAREAGWVDCDDSQVIQTYRIKDGQVHGQEAEG</sequence>
<organism evidence="8 9">
    <name type="scientific">Propionibacterium australiense</name>
    <dbReference type="NCBI Taxonomy" id="119981"/>
    <lineage>
        <taxon>Bacteria</taxon>
        <taxon>Bacillati</taxon>
        <taxon>Actinomycetota</taxon>
        <taxon>Actinomycetes</taxon>
        <taxon>Propionibacteriales</taxon>
        <taxon>Propionibacteriaceae</taxon>
        <taxon>Propionibacterium</taxon>
    </lineage>
</organism>
<dbReference type="Proteomes" id="UP000263928">
    <property type="component" value="Unassembled WGS sequence"/>
</dbReference>
<evidence type="ECO:0000313" key="8">
    <source>
        <dbReference type="EMBL" id="SYZ33804.1"/>
    </source>
</evidence>
<dbReference type="EMBL" id="RCIW01000009">
    <property type="protein sequence ID" value="RLP09896.1"/>
    <property type="molecule type" value="Genomic_DNA"/>
</dbReference>
<dbReference type="Pfam" id="PF03446">
    <property type="entry name" value="NAD_binding_2"/>
    <property type="match status" value="1"/>
</dbReference>
<dbReference type="PANTHER" id="PTHR43060:SF15">
    <property type="entry name" value="3-HYDROXYISOBUTYRATE DEHYDROGENASE-LIKE 1, MITOCHONDRIAL-RELATED"/>
    <property type="match status" value="1"/>
</dbReference>
<evidence type="ECO:0000256" key="4">
    <source>
        <dbReference type="PIRSR" id="PIRSR000103-1"/>
    </source>
</evidence>
<dbReference type="SUPFAM" id="SSF51735">
    <property type="entry name" value="NAD(P)-binding Rossmann-fold domains"/>
    <property type="match status" value="1"/>
</dbReference>
<dbReference type="Gene3D" id="1.10.1040.10">
    <property type="entry name" value="N-(1-d-carboxylethyl)-l-norvaline Dehydrogenase, domain 2"/>
    <property type="match status" value="1"/>
</dbReference>
<proteinExistence type="inferred from homology"/>
<dbReference type="OrthoDB" id="3185659at2"/>
<dbReference type="InterPro" id="IPR008927">
    <property type="entry name" value="6-PGluconate_DH-like_C_sf"/>
</dbReference>
<reference evidence="8" key="2">
    <citation type="submission" date="2018-08" db="EMBL/GenBank/DDBJ databases">
        <authorList>
            <person name="Ferrada E.E."/>
            <person name="Latorre B.A."/>
        </authorList>
    </citation>
    <scope>NUCLEOTIDE SEQUENCE [LARGE SCALE GENOMIC DNA]</scope>
    <source>
        <strain evidence="8">Propionibacterium_australiense1</strain>
    </source>
</reference>
<feature type="domain" description="6-phosphogluconate dehydrogenase NADP-binding" evidence="5">
    <location>
        <begin position="7"/>
        <end position="163"/>
    </location>
</feature>
<evidence type="ECO:0000313" key="7">
    <source>
        <dbReference type="EMBL" id="RLP09896.1"/>
    </source>
</evidence>
<reference evidence="9" key="1">
    <citation type="submission" date="2018-08" db="EMBL/GenBank/DDBJ databases">
        <authorList>
            <person name="Hornung B."/>
        </authorList>
    </citation>
    <scope>NUCLEOTIDE SEQUENCE [LARGE SCALE GENOMIC DNA]</scope>
</reference>
<dbReference type="GO" id="GO:0050661">
    <property type="term" value="F:NADP binding"/>
    <property type="evidence" value="ECO:0007669"/>
    <property type="project" value="InterPro"/>
</dbReference>
<evidence type="ECO:0000259" key="6">
    <source>
        <dbReference type="Pfam" id="PF14833"/>
    </source>
</evidence>
<dbReference type="PANTHER" id="PTHR43060">
    <property type="entry name" value="3-HYDROXYISOBUTYRATE DEHYDROGENASE-LIKE 1, MITOCHONDRIAL-RELATED"/>
    <property type="match status" value="1"/>
</dbReference>
<dbReference type="GO" id="GO:0016491">
    <property type="term" value="F:oxidoreductase activity"/>
    <property type="evidence" value="ECO:0007669"/>
    <property type="project" value="UniProtKB-KW"/>
</dbReference>
<protein>
    <submittedName>
        <fullName evidence="8">6-phosphogluconate dehydrogenase C-terminal domain-like</fullName>
        <ecNumber evidence="8">1.-.-.-</ecNumber>
    </submittedName>
    <submittedName>
        <fullName evidence="7">NAD(P)-dependent oxidoreductase</fullName>
    </submittedName>
</protein>
<gene>
    <name evidence="7" type="ORF">D7U36_06890</name>
    <name evidence="8" type="ORF">PROPAUS_1757</name>
</gene>
<feature type="active site" evidence="4">
    <location>
        <position position="174"/>
    </location>
</feature>
<keyword evidence="2 8" id="KW-0560">Oxidoreductase</keyword>
<feature type="domain" description="3-hydroxyisobutyrate dehydrogenase-like NAD-binding" evidence="6">
    <location>
        <begin position="168"/>
        <end position="288"/>
    </location>
</feature>
<dbReference type="Gene3D" id="3.40.50.720">
    <property type="entry name" value="NAD(P)-binding Rossmann-like Domain"/>
    <property type="match status" value="1"/>
</dbReference>
<dbReference type="RefSeq" id="WP_119162142.1">
    <property type="nucleotide sequence ID" value="NZ_LR134442.1"/>
</dbReference>
<evidence type="ECO:0000256" key="1">
    <source>
        <dbReference type="ARBA" id="ARBA00009080"/>
    </source>
</evidence>
<dbReference type="InterPro" id="IPR036291">
    <property type="entry name" value="NAD(P)-bd_dom_sf"/>
</dbReference>
<dbReference type="InterPro" id="IPR015815">
    <property type="entry name" value="HIBADH-related"/>
</dbReference>
<dbReference type="GO" id="GO:0051287">
    <property type="term" value="F:NAD binding"/>
    <property type="evidence" value="ECO:0007669"/>
    <property type="project" value="InterPro"/>
</dbReference>
<dbReference type="EMBL" id="UNQJ01000013">
    <property type="protein sequence ID" value="SYZ33804.1"/>
    <property type="molecule type" value="Genomic_DNA"/>
</dbReference>
<dbReference type="InterPro" id="IPR013328">
    <property type="entry name" value="6PGD_dom2"/>
</dbReference>
<evidence type="ECO:0000259" key="5">
    <source>
        <dbReference type="Pfam" id="PF03446"/>
    </source>
</evidence>
<evidence type="ECO:0000313" key="9">
    <source>
        <dbReference type="Proteomes" id="UP000263928"/>
    </source>
</evidence>
<dbReference type="AlphaFoldDB" id="A0A383S8Q7"/>
<dbReference type="PIRSF" id="PIRSF000103">
    <property type="entry name" value="HIBADH"/>
    <property type="match status" value="1"/>
</dbReference>
<dbReference type="Pfam" id="PF14833">
    <property type="entry name" value="NAD_binding_11"/>
    <property type="match status" value="1"/>
</dbReference>
<comment type="similarity">
    <text evidence="1">Belongs to the HIBADH-related family.</text>
</comment>
<dbReference type="InterPro" id="IPR029154">
    <property type="entry name" value="HIBADH-like_NADP-bd"/>
</dbReference>
<accession>A0A383S8Q7</accession>
<dbReference type="EC" id="1.-.-.-" evidence="8"/>
<name>A0A383S8Q7_9ACTN</name>
<evidence type="ECO:0000256" key="2">
    <source>
        <dbReference type="ARBA" id="ARBA00023002"/>
    </source>
</evidence>
<keyword evidence="3" id="KW-0520">NAD</keyword>
<dbReference type="SUPFAM" id="SSF48179">
    <property type="entry name" value="6-phosphogluconate dehydrogenase C-terminal domain-like"/>
    <property type="match status" value="1"/>
</dbReference>
<keyword evidence="9" id="KW-1185">Reference proteome</keyword>
<dbReference type="InterPro" id="IPR006115">
    <property type="entry name" value="6PGDH_NADP-bd"/>
</dbReference>
<reference evidence="7 10" key="3">
    <citation type="submission" date="2018-10" db="EMBL/GenBank/DDBJ databases">
        <title>Propionibacterium australiense Genome Sequencing and Assembly.</title>
        <authorList>
            <person name="Bernier A.-M."/>
            <person name="Bernard K."/>
        </authorList>
    </citation>
    <scope>NUCLEOTIDE SEQUENCE [LARGE SCALE GENOMIC DNA]</scope>
    <source>
        <strain evidence="7 10">NML98A078</strain>
    </source>
</reference>
<dbReference type="Proteomes" id="UP000279336">
    <property type="component" value="Unassembled WGS sequence"/>
</dbReference>
<evidence type="ECO:0000313" key="10">
    <source>
        <dbReference type="Proteomes" id="UP000279336"/>
    </source>
</evidence>